<name>A0A0E9WS53_ANGAN</name>
<sequence>MQVWYVINLLLLRGSYVSPRRMVQTYSCGILTQNYTKKLHNYVRYQIFQYLACPAFALVTASILFGRLALSVFKKKFL</sequence>
<reference evidence="2" key="1">
    <citation type="submission" date="2014-11" db="EMBL/GenBank/DDBJ databases">
        <authorList>
            <person name="Amaro Gonzalez C."/>
        </authorList>
    </citation>
    <scope>NUCLEOTIDE SEQUENCE</scope>
</reference>
<keyword evidence="1" id="KW-0472">Membrane</keyword>
<keyword evidence="1" id="KW-1133">Transmembrane helix</keyword>
<protein>
    <submittedName>
        <fullName evidence="2">Uncharacterized protein</fullName>
    </submittedName>
</protein>
<reference evidence="2" key="2">
    <citation type="journal article" date="2015" name="Fish Shellfish Immunol.">
        <title>Early steps in the European eel (Anguilla anguilla)-Vibrio vulnificus interaction in the gills: Role of the RtxA13 toxin.</title>
        <authorList>
            <person name="Callol A."/>
            <person name="Pajuelo D."/>
            <person name="Ebbesson L."/>
            <person name="Teles M."/>
            <person name="MacKenzie S."/>
            <person name="Amaro C."/>
        </authorList>
    </citation>
    <scope>NUCLEOTIDE SEQUENCE</scope>
</reference>
<dbReference type="EMBL" id="GBXM01015343">
    <property type="protein sequence ID" value="JAH93234.1"/>
    <property type="molecule type" value="Transcribed_RNA"/>
</dbReference>
<dbReference type="AlphaFoldDB" id="A0A0E9WS53"/>
<feature type="transmembrane region" description="Helical" evidence="1">
    <location>
        <begin position="47"/>
        <end position="70"/>
    </location>
</feature>
<evidence type="ECO:0000313" key="2">
    <source>
        <dbReference type="EMBL" id="JAH93234.1"/>
    </source>
</evidence>
<organism evidence="2">
    <name type="scientific">Anguilla anguilla</name>
    <name type="common">European freshwater eel</name>
    <name type="synonym">Muraena anguilla</name>
    <dbReference type="NCBI Taxonomy" id="7936"/>
    <lineage>
        <taxon>Eukaryota</taxon>
        <taxon>Metazoa</taxon>
        <taxon>Chordata</taxon>
        <taxon>Craniata</taxon>
        <taxon>Vertebrata</taxon>
        <taxon>Euteleostomi</taxon>
        <taxon>Actinopterygii</taxon>
        <taxon>Neopterygii</taxon>
        <taxon>Teleostei</taxon>
        <taxon>Anguilliformes</taxon>
        <taxon>Anguillidae</taxon>
        <taxon>Anguilla</taxon>
    </lineage>
</organism>
<evidence type="ECO:0000256" key="1">
    <source>
        <dbReference type="SAM" id="Phobius"/>
    </source>
</evidence>
<proteinExistence type="predicted"/>
<keyword evidence="1" id="KW-0812">Transmembrane</keyword>
<accession>A0A0E9WS53</accession>